<dbReference type="AlphaFoldDB" id="A0AAD6FIQ1"/>
<comment type="caution">
    <text evidence="1">The sequence shown here is derived from an EMBL/GenBank/DDBJ whole genome shotgun (WGS) entry which is preliminary data.</text>
</comment>
<name>A0AAD6FIQ1_9TELE</name>
<feature type="non-terminal residue" evidence="1">
    <location>
        <position position="61"/>
    </location>
</feature>
<reference evidence="1" key="1">
    <citation type="submission" date="2022-11" db="EMBL/GenBank/DDBJ databases">
        <title>Chromosome-level genome of Pogonophryne albipinna.</title>
        <authorList>
            <person name="Jo E."/>
        </authorList>
    </citation>
    <scope>NUCLEOTIDE SEQUENCE</scope>
    <source>
        <strain evidence="1">SGF0006</strain>
        <tissue evidence="1">Muscle</tissue>
    </source>
</reference>
<evidence type="ECO:0000313" key="2">
    <source>
        <dbReference type="Proteomes" id="UP001219934"/>
    </source>
</evidence>
<proteinExistence type="predicted"/>
<evidence type="ECO:0000313" key="1">
    <source>
        <dbReference type="EMBL" id="KAJ4935193.1"/>
    </source>
</evidence>
<feature type="non-terminal residue" evidence="1">
    <location>
        <position position="1"/>
    </location>
</feature>
<dbReference type="Proteomes" id="UP001219934">
    <property type="component" value="Unassembled WGS sequence"/>
</dbReference>
<protein>
    <submittedName>
        <fullName evidence="1">Uncharacterized protein</fullName>
    </submittedName>
</protein>
<accession>A0AAD6FIQ1</accession>
<keyword evidence="2" id="KW-1185">Reference proteome</keyword>
<gene>
    <name evidence="1" type="ORF">JOQ06_016729</name>
</gene>
<dbReference type="EMBL" id="JAPTMU010000011">
    <property type="protein sequence ID" value="KAJ4935193.1"/>
    <property type="molecule type" value="Genomic_DNA"/>
</dbReference>
<sequence>GWLRGERGRCGCLWACAVATVMRVERGPHSALWPRHTAEWCVLLHPPHLSLPHPPPTDNAN</sequence>
<organism evidence="1 2">
    <name type="scientific">Pogonophryne albipinna</name>
    <dbReference type="NCBI Taxonomy" id="1090488"/>
    <lineage>
        <taxon>Eukaryota</taxon>
        <taxon>Metazoa</taxon>
        <taxon>Chordata</taxon>
        <taxon>Craniata</taxon>
        <taxon>Vertebrata</taxon>
        <taxon>Euteleostomi</taxon>
        <taxon>Actinopterygii</taxon>
        <taxon>Neopterygii</taxon>
        <taxon>Teleostei</taxon>
        <taxon>Neoteleostei</taxon>
        <taxon>Acanthomorphata</taxon>
        <taxon>Eupercaria</taxon>
        <taxon>Perciformes</taxon>
        <taxon>Notothenioidei</taxon>
        <taxon>Pogonophryne</taxon>
    </lineage>
</organism>